<evidence type="ECO:0000313" key="5">
    <source>
        <dbReference type="Proteomes" id="UP000799324"/>
    </source>
</evidence>
<accession>A0A6A6SYS3</accession>
<dbReference type="InterPro" id="IPR021858">
    <property type="entry name" value="Fun_TF"/>
</dbReference>
<reference evidence="4" key="1">
    <citation type="journal article" date="2020" name="Stud. Mycol.">
        <title>101 Dothideomycetes genomes: a test case for predicting lifestyles and emergence of pathogens.</title>
        <authorList>
            <person name="Haridas S."/>
            <person name="Albert R."/>
            <person name="Binder M."/>
            <person name="Bloem J."/>
            <person name="Labutti K."/>
            <person name="Salamov A."/>
            <person name="Andreopoulos B."/>
            <person name="Baker S."/>
            <person name="Barry K."/>
            <person name="Bills G."/>
            <person name="Bluhm B."/>
            <person name="Cannon C."/>
            <person name="Castanera R."/>
            <person name="Culley D."/>
            <person name="Daum C."/>
            <person name="Ezra D."/>
            <person name="Gonzalez J."/>
            <person name="Henrissat B."/>
            <person name="Kuo A."/>
            <person name="Liang C."/>
            <person name="Lipzen A."/>
            <person name="Lutzoni F."/>
            <person name="Magnuson J."/>
            <person name="Mondo S."/>
            <person name="Nolan M."/>
            <person name="Ohm R."/>
            <person name="Pangilinan J."/>
            <person name="Park H.-J."/>
            <person name="Ramirez L."/>
            <person name="Alfaro M."/>
            <person name="Sun H."/>
            <person name="Tritt A."/>
            <person name="Yoshinaga Y."/>
            <person name="Zwiers L.-H."/>
            <person name="Turgeon B."/>
            <person name="Goodwin S."/>
            <person name="Spatafora J."/>
            <person name="Crous P."/>
            <person name="Grigoriev I."/>
        </authorList>
    </citation>
    <scope>NUCLEOTIDE SEQUENCE</scope>
    <source>
        <strain evidence="4">CBS 122681</strain>
    </source>
</reference>
<dbReference type="Proteomes" id="UP000799324">
    <property type="component" value="Unassembled WGS sequence"/>
</dbReference>
<dbReference type="PANTHER" id="PTHR38111">
    <property type="entry name" value="ZN(2)-C6 FUNGAL-TYPE DOMAIN-CONTAINING PROTEIN-RELATED"/>
    <property type="match status" value="1"/>
</dbReference>
<proteinExistence type="predicted"/>
<dbReference type="AlphaFoldDB" id="A0A6A6SYS3"/>
<keyword evidence="2" id="KW-1133">Transmembrane helix</keyword>
<keyword evidence="2" id="KW-0812">Transmembrane</keyword>
<feature type="transmembrane region" description="Helical" evidence="2">
    <location>
        <begin position="369"/>
        <end position="390"/>
    </location>
</feature>
<feature type="domain" description="Zn(2)-C6 fungal-type" evidence="3">
    <location>
        <begin position="7"/>
        <end position="35"/>
    </location>
</feature>
<keyword evidence="1" id="KW-0539">Nucleus</keyword>
<evidence type="ECO:0000256" key="1">
    <source>
        <dbReference type="ARBA" id="ARBA00023242"/>
    </source>
</evidence>
<dbReference type="PROSITE" id="PS00463">
    <property type="entry name" value="ZN2_CY6_FUNGAL_1"/>
    <property type="match status" value="1"/>
</dbReference>
<dbReference type="PROSITE" id="PS50048">
    <property type="entry name" value="ZN2_CY6_FUNGAL_2"/>
    <property type="match status" value="1"/>
</dbReference>
<evidence type="ECO:0000256" key="2">
    <source>
        <dbReference type="SAM" id="Phobius"/>
    </source>
</evidence>
<dbReference type="GO" id="GO:0008270">
    <property type="term" value="F:zinc ion binding"/>
    <property type="evidence" value="ECO:0007669"/>
    <property type="project" value="InterPro"/>
</dbReference>
<dbReference type="EMBL" id="MU004395">
    <property type="protein sequence ID" value="KAF2652700.1"/>
    <property type="molecule type" value="Genomic_DNA"/>
</dbReference>
<dbReference type="GO" id="GO:0000981">
    <property type="term" value="F:DNA-binding transcription factor activity, RNA polymerase II-specific"/>
    <property type="evidence" value="ECO:0007669"/>
    <property type="project" value="InterPro"/>
</dbReference>
<organism evidence="4 5">
    <name type="scientific">Lophiostoma macrostomum CBS 122681</name>
    <dbReference type="NCBI Taxonomy" id="1314788"/>
    <lineage>
        <taxon>Eukaryota</taxon>
        <taxon>Fungi</taxon>
        <taxon>Dikarya</taxon>
        <taxon>Ascomycota</taxon>
        <taxon>Pezizomycotina</taxon>
        <taxon>Dothideomycetes</taxon>
        <taxon>Pleosporomycetidae</taxon>
        <taxon>Pleosporales</taxon>
        <taxon>Lophiostomataceae</taxon>
        <taxon>Lophiostoma</taxon>
    </lineage>
</organism>
<dbReference type="PANTHER" id="PTHR38111:SF2">
    <property type="entry name" value="FINGER DOMAIN PROTEIN, PUTATIVE (AFU_ORTHOLOGUE AFUA_1G01560)-RELATED"/>
    <property type="match status" value="1"/>
</dbReference>
<dbReference type="SUPFAM" id="SSF57701">
    <property type="entry name" value="Zn2/Cys6 DNA-binding domain"/>
    <property type="match status" value="1"/>
</dbReference>
<dbReference type="Gene3D" id="4.10.240.10">
    <property type="entry name" value="Zn(2)-C6 fungal-type DNA-binding domain"/>
    <property type="match status" value="1"/>
</dbReference>
<dbReference type="Pfam" id="PF00172">
    <property type="entry name" value="Zn_clus"/>
    <property type="match status" value="1"/>
</dbReference>
<keyword evidence="5" id="KW-1185">Reference proteome</keyword>
<dbReference type="Pfam" id="PF11951">
    <property type="entry name" value="Fungal_trans_2"/>
    <property type="match status" value="1"/>
</dbReference>
<sequence>MPKRSAGCFECRKRKVRCDETKPECNTCVRRGTKCPGYRPTQSFILHTFDGQERVATIREDENRYKFANHKQGKFSKDEQAVVQLNSSETRPVDAPVPRQVSPAAIDRCQFLSHFLELYLPKWKGEILTPPSAMMLDLPDLPASKDVFLAALDALSLAQLAVQNKNYPLINRTRSLYGTALTQLMRAIARADRSREDETLLATYLLGLYEVFVGVTGGHGFFYHVQGCLHLLKTRGPASLTSKLAIDIFHGVRYNSIAIGYRIRRASILDSPEWLEVTRSAATTDPYVSLIDICIHVPRILERIDNLTNTRAPTEEFEKLIVDCELLAERAFHWHTEFFSDRPRYREVSPTFIEGCPAPIISDMYDPVFMFNTFADFTTLINYWMAMLVLRTNTFRLVRKFRKVEPKDLFLWDREMSDYADKICRSVPYGSRPAAGYSGRFGTLSPLVSAKLYFEAKNATKEAAWCEEVYYGTKVPGLYSPPVTMESDKALVNLLSRSSRYIL</sequence>
<dbReference type="CDD" id="cd00067">
    <property type="entry name" value="GAL4"/>
    <property type="match status" value="1"/>
</dbReference>
<dbReference type="InterPro" id="IPR001138">
    <property type="entry name" value="Zn2Cys6_DnaBD"/>
</dbReference>
<name>A0A6A6SYS3_9PLEO</name>
<protein>
    <recommendedName>
        <fullName evidence="3">Zn(2)-C6 fungal-type domain-containing protein</fullName>
    </recommendedName>
</protein>
<dbReference type="SMART" id="SM00066">
    <property type="entry name" value="GAL4"/>
    <property type="match status" value="1"/>
</dbReference>
<dbReference type="InterPro" id="IPR036864">
    <property type="entry name" value="Zn2-C6_fun-type_DNA-bd_sf"/>
</dbReference>
<dbReference type="InterPro" id="IPR053178">
    <property type="entry name" value="Osmoadaptation_assoc"/>
</dbReference>
<evidence type="ECO:0000259" key="3">
    <source>
        <dbReference type="PROSITE" id="PS50048"/>
    </source>
</evidence>
<evidence type="ECO:0000313" key="4">
    <source>
        <dbReference type="EMBL" id="KAF2652700.1"/>
    </source>
</evidence>
<gene>
    <name evidence="4" type="ORF">K491DRAFT_33272</name>
</gene>
<dbReference type="OrthoDB" id="4491390at2759"/>
<keyword evidence="2" id="KW-0472">Membrane</keyword>